<gene>
    <name evidence="2" type="ORF">EV199_2881</name>
</gene>
<comment type="caution">
    <text evidence="2">The sequence shown here is derived from an EMBL/GenBank/DDBJ whole genome shotgun (WGS) entry which is preliminary data.</text>
</comment>
<sequence length="284" mass="30644">MKQFIAIAAVLITGAASAQTITRKAEFKKGQQIESTSSMKMVMTMEMMGQSMDMVNNYKFTSKVGVTDVTATDNKLNTILTRVVMDMQAGPQTMSYDSDKKEDADSEFGKAFSAKLNTPVNITTDKKGMITASDEKADPASDIMNDMGGGMGESMSKVGTSLEIIANLPEGKTFKTGDTWIDSLTDPKTNAKYVLNYRVVSIQGANATISFGGTVGRSGEMQQGGMTMNMDLTGLLKGEYTMETASGLVKAKKLNMEGEGKLETMGQEIPFKIKIDSDALLNRQ</sequence>
<feature type="chain" id="PRO_5020188916" description="YceI-like domain-containing protein" evidence="1">
    <location>
        <begin position="19"/>
        <end position="284"/>
    </location>
</feature>
<keyword evidence="3" id="KW-1185">Reference proteome</keyword>
<dbReference type="AlphaFoldDB" id="A0A4Q7MQI1"/>
<proteinExistence type="predicted"/>
<feature type="signal peptide" evidence="1">
    <location>
        <begin position="1"/>
        <end position="18"/>
    </location>
</feature>
<protein>
    <recommendedName>
        <fullName evidence="4">YceI-like domain-containing protein</fullName>
    </recommendedName>
</protein>
<keyword evidence="1" id="KW-0732">Signal</keyword>
<evidence type="ECO:0008006" key="4">
    <source>
        <dbReference type="Google" id="ProtNLM"/>
    </source>
</evidence>
<organism evidence="2 3">
    <name type="scientific">Pseudobacter ginsenosidimutans</name>
    <dbReference type="NCBI Taxonomy" id="661488"/>
    <lineage>
        <taxon>Bacteria</taxon>
        <taxon>Pseudomonadati</taxon>
        <taxon>Bacteroidota</taxon>
        <taxon>Chitinophagia</taxon>
        <taxon>Chitinophagales</taxon>
        <taxon>Chitinophagaceae</taxon>
        <taxon>Pseudobacter</taxon>
    </lineage>
</organism>
<dbReference type="RefSeq" id="WP_130541524.1">
    <property type="nucleotide sequence ID" value="NZ_CP042431.1"/>
</dbReference>
<evidence type="ECO:0000313" key="3">
    <source>
        <dbReference type="Proteomes" id="UP000293874"/>
    </source>
</evidence>
<name>A0A4Q7MQI1_9BACT</name>
<dbReference type="InterPro" id="IPR046230">
    <property type="entry name" value="DUF6263"/>
</dbReference>
<accession>A0A4Q7MQI1</accession>
<reference evidence="2 3" key="1">
    <citation type="submission" date="2019-02" db="EMBL/GenBank/DDBJ databases">
        <title>Genomic Encyclopedia of Type Strains, Phase IV (KMG-IV): sequencing the most valuable type-strain genomes for metagenomic binning, comparative biology and taxonomic classification.</title>
        <authorList>
            <person name="Goeker M."/>
        </authorList>
    </citation>
    <scope>NUCLEOTIDE SEQUENCE [LARGE SCALE GENOMIC DNA]</scope>
    <source>
        <strain evidence="2 3">DSM 18116</strain>
    </source>
</reference>
<dbReference type="Proteomes" id="UP000293874">
    <property type="component" value="Unassembled WGS sequence"/>
</dbReference>
<dbReference type="Pfam" id="PF19777">
    <property type="entry name" value="DUF6263"/>
    <property type="match status" value="1"/>
</dbReference>
<evidence type="ECO:0000313" key="2">
    <source>
        <dbReference type="EMBL" id="RZS70982.1"/>
    </source>
</evidence>
<dbReference type="EMBL" id="SGXA01000002">
    <property type="protein sequence ID" value="RZS70982.1"/>
    <property type="molecule type" value="Genomic_DNA"/>
</dbReference>
<evidence type="ECO:0000256" key="1">
    <source>
        <dbReference type="SAM" id="SignalP"/>
    </source>
</evidence>
<dbReference type="OrthoDB" id="666605at2"/>